<dbReference type="SUPFAM" id="SSF51735">
    <property type="entry name" value="NAD(P)-binding Rossmann-fold domains"/>
    <property type="match status" value="1"/>
</dbReference>
<dbReference type="PRINTS" id="PR00081">
    <property type="entry name" value="GDHRDH"/>
</dbReference>
<dbReference type="AlphaFoldDB" id="A0A4Y7T9R5"/>
<dbReference type="InterPro" id="IPR051911">
    <property type="entry name" value="SDR_oxidoreductase"/>
</dbReference>
<evidence type="ECO:0000256" key="4">
    <source>
        <dbReference type="RuleBase" id="RU000363"/>
    </source>
</evidence>
<evidence type="ECO:0000313" key="5">
    <source>
        <dbReference type="EMBL" id="TEB30761.1"/>
    </source>
</evidence>
<dbReference type="GO" id="GO:0016491">
    <property type="term" value="F:oxidoreductase activity"/>
    <property type="evidence" value="ECO:0007669"/>
    <property type="project" value="UniProtKB-KW"/>
</dbReference>
<evidence type="ECO:0000256" key="3">
    <source>
        <dbReference type="ARBA" id="ARBA00023002"/>
    </source>
</evidence>
<keyword evidence="6" id="KW-1185">Reference proteome</keyword>
<evidence type="ECO:0000256" key="1">
    <source>
        <dbReference type="ARBA" id="ARBA00006484"/>
    </source>
</evidence>
<dbReference type="PROSITE" id="PS00061">
    <property type="entry name" value="ADH_SHORT"/>
    <property type="match status" value="1"/>
</dbReference>
<dbReference type="InterPro" id="IPR020904">
    <property type="entry name" value="Sc_DH/Rdtase_CS"/>
</dbReference>
<sequence>MNGTVEKKQLVWIITGTSSGFGRRLVTAALSRGDRVIATARSLKKLDAELALCSLSDAEKANLRTLELDITAGEDSLKEKVNHTATFWGRIDVLVNNAGYGQPGLVEEGGTKQAREQFEVNVFGLLAMTTATLPHIRESKGTLVNIGSRSSWRNEVPVSFYGASKAAVQAFTETIATEVAGLGVRALLVAPGAFRTEGIYGSQWSTENNIPAYDSLRDAATKRFHSICGTEKGDPAKAMELLVDVVRGEGKAAGRPFPRYLILGEDAHGDAIRRAQQVTSAVEEWKDITGKAVEFD</sequence>
<dbReference type="Gene3D" id="3.40.50.720">
    <property type="entry name" value="NAD(P)-binding Rossmann-like Domain"/>
    <property type="match status" value="1"/>
</dbReference>
<dbReference type="Pfam" id="PF00106">
    <property type="entry name" value="adh_short"/>
    <property type="match status" value="1"/>
</dbReference>
<dbReference type="Proteomes" id="UP000298030">
    <property type="component" value="Unassembled WGS sequence"/>
</dbReference>
<dbReference type="EMBL" id="QPFP01000021">
    <property type="protein sequence ID" value="TEB30761.1"/>
    <property type="molecule type" value="Genomic_DNA"/>
</dbReference>
<comment type="caution">
    <text evidence="5">The sequence shown here is derived from an EMBL/GenBank/DDBJ whole genome shotgun (WGS) entry which is preliminary data.</text>
</comment>
<evidence type="ECO:0000313" key="6">
    <source>
        <dbReference type="Proteomes" id="UP000298030"/>
    </source>
</evidence>
<dbReference type="PRINTS" id="PR00080">
    <property type="entry name" value="SDRFAMILY"/>
</dbReference>
<keyword evidence="3" id="KW-0560">Oxidoreductase</keyword>
<keyword evidence="2" id="KW-0521">NADP</keyword>
<dbReference type="InterPro" id="IPR002347">
    <property type="entry name" value="SDR_fam"/>
</dbReference>
<dbReference type="STRING" id="71717.A0A4Y7T9R5"/>
<comment type="similarity">
    <text evidence="1 4">Belongs to the short-chain dehydrogenases/reductases (SDR) family.</text>
</comment>
<dbReference type="InterPro" id="IPR036291">
    <property type="entry name" value="NAD(P)-bd_dom_sf"/>
</dbReference>
<organism evidence="5 6">
    <name type="scientific">Coprinellus micaceus</name>
    <name type="common">Glistening ink-cap mushroom</name>
    <name type="synonym">Coprinus micaceus</name>
    <dbReference type="NCBI Taxonomy" id="71717"/>
    <lineage>
        <taxon>Eukaryota</taxon>
        <taxon>Fungi</taxon>
        <taxon>Dikarya</taxon>
        <taxon>Basidiomycota</taxon>
        <taxon>Agaricomycotina</taxon>
        <taxon>Agaricomycetes</taxon>
        <taxon>Agaricomycetidae</taxon>
        <taxon>Agaricales</taxon>
        <taxon>Agaricineae</taxon>
        <taxon>Psathyrellaceae</taxon>
        <taxon>Coprinellus</taxon>
    </lineage>
</organism>
<gene>
    <name evidence="5" type="ORF">FA13DRAFT_1754926</name>
</gene>
<dbReference type="OrthoDB" id="1274115at2759"/>
<protein>
    <submittedName>
        <fullName evidence="5">NAD(P)-binding protein</fullName>
    </submittedName>
</protein>
<proteinExistence type="inferred from homology"/>
<dbReference type="PANTHER" id="PTHR43976:SF16">
    <property type="entry name" value="SHORT-CHAIN DEHYDROGENASE_REDUCTASE FAMILY PROTEIN"/>
    <property type="match status" value="1"/>
</dbReference>
<accession>A0A4Y7T9R5</accession>
<dbReference type="CDD" id="cd05374">
    <property type="entry name" value="17beta-HSD-like_SDR_c"/>
    <property type="match status" value="1"/>
</dbReference>
<dbReference type="PANTHER" id="PTHR43976">
    <property type="entry name" value="SHORT CHAIN DEHYDROGENASE"/>
    <property type="match status" value="1"/>
</dbReference>
<evidence type="ECO:0000256" key="2">
    <source>
        <dbReference type="ARBA" id="ARBA00022857"/>
    </source>
</evidence>
<reference evidence="5 6" key="1">
    <citation type="journal article" date="2019" name="Nat. Ecol. Evol.">
        <title>Megaphylogeny resolves global patterns of mushroom evolution.</title>
        <authorList>
            <person name="Varga T."/>
            <person name="Krizsan K."/>
            <person name="Foldi C."/>
            <person name="Dima B."/>
            <person name="Sanchez-Garcia M."/>
            <person name="Sanchez-Ramirez S."/>
            <person name="Szollosi G.J."/>
            <person name="Szarkandi J.G."/>
            <person name="Papp V."/>
            <person name="Albert L."/>
            <person name="Andreopoulos W."/>
            <person name="Angelini C."/>
            <person name="Antonin V."/>
            <person name="Barry K.W."/>
            <person name="Bougher N.L."/>
            <person name="Buchanan P."/>
            <person name="Buyck B."/>
            <person name="Bense V."/>
            <person name="Catcheside P."/>
            <person name="Chovatia M."/>
            <person name="Cooper J."/>
            <person name="Damon W."/>
            <person name="Desjardin D."/>
            <person name="Finy P."/>
            <person name="Geml J."/>
            <person name="Haridas S."/>
            <person name="Hughes K."/>
            <person name="Justo A."/>
            <person name="Karasinski D."/>
            <person name="Kautmanova I."/>
            <person name="Kiss B."/>
            <person name="Kocsube S."/>
            <person name="Kotiranta H."/>
            <person name="LaButti K.M."/>
            <person name="Lechner B.E."/>
            <person name="Liimatainen K."/>
            <person name="Lipzen A."/>
            <person name="Lukacs Z."/>
            <person name="Mihaltcheva S."/>
            <person name="Morgado L.N."/>
            <person name="Niskanen T."/>
            <person name="Noordeloos M.E."/>
            <person name="Ohm R.A."/>
            <person name="Ortiz-Santana B."/>
            <person name="Ovrebo C."/>
            <person name="Racz N."/>
            <person name="Riley R."/>
            <person name="Savchenko A."/>
            <person name="Shiryaev A."/>
            <person name="Soop K."/>
            <person name="Spirin V."/>
            <person name="Szebenyi C."/>
            <person name="Tomsovsky M."/>
            <person name="Tulloss R.E."/>
            <person name="Uehling J."/>
            <person name="Grigoriev I.V."/>
            <person name="Vagvolgyi C."/>
            <person name="Papp T."/>
            <person name="Martin F.M."/>
            <person name="Miettinen O."/>
            <person name="Hibbett D.S."/>
            <person name="Nagy L.G."/>
        </authorList>
    </citation>
    <scope>NUCLEOTIDE SEQUENCE [LARGE SCALE GENOMIC DNA]</scope>
    <source>
        <strain evidence="5 6">FP101781</strain>
    </source>
</reference>
<name>A0A4Y7T9R5_COPMI</name>